<dbReference type="EMBL" id="SGXF01000002">
    <property type="protein sequence ID" value="RZT01078.1"/>
    <property type="molecule type" value="Genomic_DNA"/>
</dbReference>
<evidence type="ECO:0000313" key="1">
    <source>
        <dbReference type="EMBL" id="RZT01078.1"/>
    </source>
</evidence>
<sequence length="919" mass="106340">MKELLPKISEAMNNTFVGNYMFSDEELNRIYDFTSKLLRNYDNGRGTSIPQEYDKLIFIAMVNAVKTWKSDEDTFWECIYKKLVGTNGSQKIYVHLTGVIDRLGKQGNIIYLSGCTKRYYATILAHTFAPLNSTESFLELCWNLYSEDMNFTYSKNDEIFVLVAEELKRTFSNEKSLEDDFKLGSGVYSLRAGIKRMAVDSSKEMVKYIEGTIALLDKVFNGEILDNDLYYNTIVYDWWREKERSFGLAKPKRKAYERTITDYSTIRPKYSYTGQQAVLVIPSIRLKNNFYDIPLLNIYHNGELVAQQDMYTFGSGLTMATKQLTLCVDTLVFEDGVMDCTLEIVHSGEVIYNSKTSLFRDHLLFRDDREILQEECLPGNYILFAPKLEEFSAYPENIKKVPGEPNLYIVQSKEGELLQNPKRTIFFVLEKQKRNIRIYADQKNNVKFIHDSEEFIVIDGELQVVVKSDIDISKYGVRYESTDFKLGDFTCTENDGYRTFLITELLNVCEPQKISIFSYVDNKIEASYNVVKFNSISITYDKKLYFDKENHGTVRFQTEKHDKSVSFDIAQGDIIIPFDDGDVVLSPPVLRWKIGNDDFSFEYGENLWYKDYSNSAELVIELPTEMGYQVFLTNNSILSESTSFNSFKLGEIVWSVLQDNKSEICVLVKIENIEVIPILTVCLKEKFKFSPFAIKGKELLWDASKAFIGDSTPRFRISFHANDVVKHSFDINENIDENYKSSCFSLSELEIGIYDVTVDLVTRKGFMTEKVVCLFDQQVVVGDINKIRFKGKCLRFEKVMLTGKASYEEIKPFYVDHLWYIGEFDGCHYYTGSVYIINRDGWKTYLNTMLNSQGTFDSVNPIRIELRNESSCFIVAGANPDDIYDFLGEFTLDTKNRISNFDRNTRGIDYFLFTTEEVK</sequence>
<dbReference type="OrthoDB" id="2068144at2"/>
<gene>
    <name evidence="1" type="ORF">EV209_1518</name>
</gene>
<accession>A0A4Q7PLS9</accession>
<comment type="caution">
    <text evidence="1">The sequence shown here is derived from an EMBL/GenBank/DDBJ whole genome shotgun (WGS) entry which is preliminary data.</text>
</comment>
<proteinExistence type="predicted"/>
<dbReference type="AlphaFoldDB" id="A0A4Q7PLS9"/>
<organism evidence="1 2">
    <name type="scientific">Cuneatibacter caecimuris</name>
    <dbReference type="NCBI Taxonomy" id="1796618"/>
    <lineage>
        <taxon>Bacteria</taxon>
        <taxon>Bacillati</taxon>
        <taxon>Bacillota</taxon>
        <taxon>Clostridia</taxon>
        <taxon>Lachnospirales</taxon>
        <taxon>Lachnospiraceae</taxon>
        <taxon>Cuneatibacter</taxon>
    </lineage>
</organism>
<dbReference type="RefSeq" id="WP_130434651.1">
    <property type="nucleotide sequence ID" value="NZ_SGXF01000002.1"/>
</dbReference>
<name>A0A4Q7PLS9_9FIRM</name>
<evidence type="ECO:0000313" key="2">
    <source>
        <dbReference type="Proteomes" id="UP000292927"/>
    </source>
</evidence>
<keyword evidence="2" id="KW-1185">Reference proteome</keyword>
<protein>
    <submittedName>
        <fullName evidence="1">Uncharacterized protein</fullName>
    </submittedName>
</protein>
<reference evidence="1 2" key="1">
    <citation type="submission" date="2019-02" db="EMBL/GenBank/DDBJ databases">
        <title>Genomic Encyclopedia of Type Strains, Phase IV (KMG-IV): sequencing the most valuable type-strain genomes for metagenomic binning, comparative biology and taxonomic classification.</title>
        <authorList>
            <person name="Goeker M."/>
        </authorList>
    </citation>
    <scope>NUCLEOTIDE SEQUENCE [LARGE SCALE GENOMIC DNA]</scope>
    <source>
        <strain evidence="1 2">DSM 29486</strain>
    </source>
</reference>
<dbReference type="Proteomes" id="UP000292927">
    <property type="component" value="Unassembled WGS sequence"/>
</dbReference>